<feature type="domain" description="MobA-like NTP transferase" evidence="4">
    <location>
        <begin position="69"/>
        <end position="169"/>
    </location>
</feature>
<dbReference type="GO" id="GO:0016779">
    <property type="term" value="F:nucleotidyltransferase activity"/>
    <property type="evidence" value="ECO:0007669"/>
    <property type="project" value="UniProtKB-KW"/>
</dbReference>
<dbReference type="SUPFAM" id="SSF53448">
    <property type="entry name" value="Nucleotide-diphospho-sugar transferases"/>
    <property type="match status" value="2"/>
</dbReference>
<protein>
    <recommendedName>
        <fullName evidence="7">MarR family transcriptional regulator</fullName>
    </recommendedName>
</protein>
<evidence type="ECO:0000256" key="2">
    <source>
        <dbReference type="ARBA" id="ARBA00022695"/>
    </source>
</evidence>
<organism evidence="5 6">
    <name type="scientific">Slackia faecicanis</name>
    <dbReference type="NCBI Taxonomy" id="255723"/>
    <lineage>
        <taxon>Bacteria</taxon>
        <taxon>Bacillati</taxon>
        <taxon>Actinomycetota</taxon>
        <taxon>Coriobacteriia</taxon>
        <taxon>Eggerthellales</taxon>
        <taxon>Eggerthellaceae</taxon>
        <taxon>Slackia</taxon>
    </lineage>
</organism>
<evidence type="ECO:0000259" key="3">
    <source>
        <dbReference type="Pfam" id="PF01636"/>
    </source>
</evidence>
<feature type="domain" description="Aminoglycoside phosphotransferase" evidence="3">
    <location>
        <begin position="399"/>
        <end position="526"/>
    </location>
</feature>
<evidence type="ECO:0000313" key="5">
    <source>
        <dbReference type="EMBL" id="RNL21425.1"/>
    </source>
</evidence>
<evidence type="ECO:0008006" key="7">
    <source>
        <dbReference type="Google" id="ProtNLM"/>
    </source>
</evidence>
<dbReference type="InterPro" id="IPR002575">
    <property type="entry name" value="Aminoglycoside_PTrfase"/>
</dbReference>
<accession>A0A3N0AH88</accession>
<gene>
    <name evidence="5" type="ORF">DMP07_00825</name>
</gene>
<dbReference type="PANTHER" id="PTHR43584">
    <property type="entry name" value="NUCLEOTIDYL TRANSFERASE"/>
    <property type="match status" value="1"/>
</dbReference>
<dbReference type="AlphaFoldDB" id="A0A3N0AH88"/>
<dbReference type="InterPro" id="IPR036390">
    <property type="entry name" value="WH_DNA-bd_sf"/>
</dbReference>
<comment type="caution">
    <text evidence="5">The sequence shown here is derived from an EMBL/GenBank/DDBJ whole genome shotgun (WGS) entry which is preliminary data.</text>
</comment>
<keyword evidence="2" id="KW-0548">Nucleotidyltransferase</keyword>
<dbReference type="InterPro" id="IPR029044">
    <property type="entry name" value="Nucleotide-diphossugar_trans"/>
</dbReference>
<proteinExistence type="predicted"/>
<dbReference type="OrthoDB" id="179763at2"/>
<evidence type="ECO:0000256" key="1">
    <source>
        <dbReference type="ARBA" id="ARBA00022679"/>
    </source>
</evidence>
<dbReference type="Gene3D" id="3.90.1200.10">
    <property type="match status" value="1"/>
</dbReference>
<dbReference type="InterPro" id="IPR025877">
    <property type="entry name" value="MobA-like_NTP_Trfase"/>
</dbReference>
<keyword evidence="6" id="KW-1185">Reference proteome</keyword>
<dbReference type="CDD" id="cd02523">
    <property type="entry name" value="PC_cytidylyltransferase"/>
    <property type="match status" value="1"/>
</dbReference>
<dbReference type="Proteomes" id="UP000267368">
    <property type="component" value="Unassembled WGS sequence"/>
</dbReference>
<dbReference type="Pfam" id="PF13412">
    <property type="entry name" value="HTH_24"/>
    <property type="match status" value="1"/>
</dbReference>
<dbReference type="InterPro" id="IPR011009">
    <property type="entry name" value="Kinase-like_dom_sf"/>
</dbReference>
<evidence type="ECO:0000313" key="6">
    <source>
        <dbReference type="Proteomes" id="UP000267368"/>
    </source>
</evidence>
<dbReference type="EMBL" id="QICB01000001">
    <property type="protein sequence ID" value="RNL21425.1"/>
    <property type="molecule type" value="Genomic_DNA"/>
</dbReference>
<sequence>MLTRYQFDILYRLSKEGVSTQRELADAADMSLGLVEKTCRELCDEGLIDDAGITGQGLDALAPYRVQSAVILAAGAATRLAPLSFEKPKAMFEVRGEVLIERLISQLREAGVERIAVVVGYMKESFFYLSEKCGVEIVVNPDYATRGNHASLYAAKDVLRGGAYVCSSDQYYTANPFESHEYEPTLRLDRKAARTNDMAVSWNANEVAVSVERDRGNGWCMRGPVYMDADCAGRLLDIIESDYDAPEMEPLHWDDVYAAHCGEFVFHVRLLPSGTLHEFNFMSDLCAFDRDFLANVDSSILDNICTTLDCEREDIVRVRPVKAGLTNLSVLFSCKGVQYVYRHPGLGTDEIVNRQAEAHSLAVAKRLGLDDTFVYEDPEQGWKISRYVAGCVEFDYYDPDHVARALALARRLHESGEKSPWQFDFYDEACKIENLLREAGYPLPSDFSALSETLGELARYVRAEAGAPVLCHNDFYGPNLLVKDDAMHLIDWEYSAMGDYACDIGNFIAQGSGYSVEEAAHVVDVYFGRKATQAELLHCMGCTAIVGYYWYVWAIYKESQGNAMGEWLYAWYRAAKEFSAYALPAYKEREVLMHPLSEKEFDELVAKERAGVASGEELKRLEPYRAKRAVFFAAGFGSRMLPITVNTPKPLVRVHGKRIIDRLIDAVLAAGIEEIYVVRGYLAEEFDQLLSTYPMVRFIDNPRYDKTNNISSAVLAKDLFENAYVFESDLYLVDPSLVTKYQYRSNYLGLPVESTDDWYFDADEDGRIVALAKGKDAPCWQMAGISYWTAEDGAKLREDIPAAFEENDENKQVFWDEVALRLRADRYDVHVRPFEASAIVEIDSFAELQDVDPAYRIA</sequence>
<dbReference type="SUPFAM" id="SSF56112">
    <property type="entry name" value="Protein kinase-like (PK-like)"/>
    <property type="match status" value="1"/>
</dbReference>
<dbReference type="Pfam" id="PF12804">
    <property type="entry name" value="NTP_transf_3"/>
    <property type="match status" value="2"/>
</dbReference>
<feature type="domain" description="MobA-like NTP transferase" evidence="4">
    <location>
        <begin position="629"/>
        <end position="739"/>
    </location>
</feature>
<keyword evidence="1" id="KW-0808">Transferase</keyword>
<dbReference type="Pfam" id="PF01636">
    <property type="entry name" value="APH"/>
    <property type="match status" value="1"/>
</dbReference>
<name>A0A3N0AH88_9ACTN</name>
<dbReference type="InterPro" id="IPR050065">
    <property type="entry name" value="GlmU-like"/>
</dbReference>
<dbReference type="Gene3D" id="3.30.200.20">
    <property type="entry name" value="Phosphorylase Kinase, domain 1"/>
    <property type="match status" value="1"/>
</dbReference>
<dbReference type="SUPFAM" id="SSF46785">
    <property type="entry name" value="Winged helix' DNA-binding domain"/>
    <property type="match status" value="1"/>
</dbReference>
<evidence type="ECO:0000259" key="4">
    <source>
        <dbReference type="Pfam" id="PF12804"/>
    </source>
</evidence>
<dbReference type="CDD" id="cd05151">
    <property type="entry name" value="ChoK-like"/>
    <property type="match status" value="1"/>
</dbReference>
<dbReference type="Gene3D" id="3.90.550.10">
    <property type="entry name" value="Spore Coat Polysaccharide Biosynthesis Protein SpsA, Chain A"/>
    <property type="match status" value="2"/>
</dbReference>
<dbReference type="RefSeq" id="WP_123197267.1">
    <property type="nucleotide sequence ID" value="NZ_QICB01000001.1"/>
</dbReference>
<dbReference type="PANTHER" id="PTHR43584:SF5">
    <property type="entry name" value="PROTEIN LICC"/>
    <property type="match status" value="1"/>
</dbReference>
<reference evidence="6" key="1">
    <citation type="submission" date="2018-05" db="EMBL/GenBank/DDBJ databases">
        <title>Genome Sequencing of selected type strains of the family Eggerthellaceae.</title>
        <authorList>
            <person name="Danylec N."/>
            <person name="Stoll D.A."/>
            <person name="Doetsch A."/>
            <person name="Huch M."/>
        </authorList>
    </citation>
    <scope>NUCLEOTIDE SEQUENCE [LARGE SCALE GENOMIC DNA]</scope>
    <source>
        <strain evidence="6">DSM 17537</strain>
    </source>
</reference>